<dbReference type="Proteomes" id="UP001165367">
    <property type="component" value="Unassembled WGS sequence"/>
</dbReference>
<accession>A0ABS9KK09</accession>
<gene>
    <name evidence="1" type="ORF">LZZ85_00135</name>
</gene>
<proteinExistence type="predicted"/>
<evidence type="ECO:0000313" key="2">
    <source>
        <dbReference type="Proteomes" id="UP001165367"/>
    </source>
</evidence>
<reference evidence="1" key="1">
    <citation type="submission" date="2022-01" db="EMBL/GenBank/DDBJ databases">
        <authorList>
            <person name="Jo J.-H."/>
            <person name="Im W.-T."/>
        </authorList>
    </citation>
    <scope>NUCLEOTIDE SEQUENCE</scope>
    <source>
        <strain evidence="1">NA20</strain>
    </source>
</reference>
<dbReference type="RefSeq" id="WP_237867886.1">
    <property type="nucleotide sequence ID" value="NZ_JAKLTR010000001.1"/>
</dbReference>
<organism evidence="1 2">
    <name type="scientific">Terrimonas ginsenosidimutans</name>
    <dbReference type="NCBI Taxonomy" id="2908004"/>
    <lineage>
        <taxon>Bacteria</taxon>
        <taxon>Pseudomonadati</taxon>
        <taxon>Bacteroidota</taxon>
        <taxon>Chitinophagia</taxon>
        <taxon>Chitinophagales</taxon>
        <taxon>Chitinophagaceae</taxon>
        <taxon>Terrimonas</taxon>
    </lineage>
</organism>
<keyword evidence="2" id="KW-1185">Reference proteome</keyword>
<name>A0ABS9KK09_9BACT</name>
<evidence type="ECO:0000313" key="1">
    <source>
        <dbReference type="EMBL" id="MCG2612657.1"/>
    </source>
</evidence>
<protein>
    <recommendedName>
        <fullName evidence="3">Lysine-specific metallo-endopeptidase domain-containing protein</fullName>
    </recommendedName>
</protein>
<sequence>MATWTTHTEGGSWNGGGTEVPDCSVAQREAIINAFNNFSSRSCLNCFGGLSGQLNEKWREIEIDCTDSECDRLDGRNSGNNILICNTSSTRVGPVLLHEMVHACGGTEMDSEAVEHACFNGSGATAPFGDDWDKFRSETDELEGNEIERVGKFMIWNSDTGEVWEKVVEGGSWASGGTVRKGRRCFQSNSWIHSYTGGGSWI</sequence>
<dbReference type="EMBL" id="JAKLTR010000001">
    <property type="protein sequence ID" value="MCG2612657.1"/>
    <property type="molecule type" value="Genomic_DNA"/>
</dbReference>
<evidence type="ECO:0008006" key="3">
    <source>
        <dbReference type="Google" id="ProtNLM"/>
    </source>
</evidence>
<comment type="caution">
    <text evidence="1">The sequence shown here is derived from an EMBL/GenBank/DDBJ whole genome shotgun (WGS) entry which is preliminary data.</text>
</comment>